<keyword evidence="2" id="KW-1185">Reference proteome</keyword>
<accession>A0A9P4JUU7</accession>
<reference evidence="1" key="1">
    <citation type="journal article" date="2020" name="Stud. Mycol.">
        <title>101 Dothideomycetes genomes: a test case for predicting lifestyles and emergence of pathogens.</title>
        <authorList>
            <person name="Haridas S."/>
            <person name="Albert R."/>
            <person name="Binder M."/>
            <person name="Bloem J."/>
            <person name="Labutti K."/>
            <person name="Salamov A."/>
            <person name="Andreopoulos B."/>
            <person name="Baker S."/>
            <person name="Barry K."/>
            <person name="Bills G."/>
            <person name="Bluhm B."/>
            <person name="Cannon C."/>
            <person name="Castanera R."/>
            <person name="Culley D."/>
            <person name="Daum C."/>
            <person name="Ezra D."/>
            <person name="Gonzalez J."/>
            <person name="Henrissat B."/>
            <person name="Kuo A."/>
            <person name="Liang C."/>
            <person name="Lipzen A."/>
            <person name="Lutzoni F."/>
            <person name="Magnuson J."/>
            <person name="Mondo S."/>
            <person name="Nolan M."/>
            <person name="Ohm R."/>
            <person name="Pangilinan J."/>
            <person name="Park H.-J."/>
            <person name="Ramirez L."/>
            <person name="Alfaro M."/>
            <person name="Sun H."/>
            <person name="Tritt A."/>
            <person name="Yoshinaga Y."/>
            <person name="Zwiers L.-H."/>
            <person name="Turgeon B."/>
            <person name="Goodwin S."/>
            <person name="Spatafora J."/>
            <person name="Crous P."/>
            <person name="Grigoriev I."/>
        </authorList>
    </citation>
    <scope>NUCLEOTIDE SEQUENCE</scope>
    <source>
        <strain evidence="1">ATCC 74209</strain>
    </source>
</reference>
<gene>
    <name evidence="1" type="ORF">GQ43DRAFT_121903</name>
</gene>
<comment type="caution">
    <text evidence="1">The sequence shown here is derived from an EMBL/GenBank/DDBJ whole genome shotgun (WGS) entry which is preliminary data.</text>
</comment>
<evidence type="ECO:0000313" key="2">
    <source>
        <dbReference type="Proteomes" id="UP000799536"/>
    </source>
</evidence>
<proteinExistence type="predicted"/>
<name>A0A9P4JUU7_9PLEO</name>
<sequence>MHSAPSIYIYCGRRRYGLSAPTHNNPDLREPGVVILNLFQLHQSSSISIFFAFLFLDSQPAGKTSDQSPNPSCNSDFFGSIHGVSGGDMSAAWGFSNSGTFSTIVVVFFGSETFSTDLSLMVCFSQTLLSNSNPSARSCNANVLTWVGGDARRVSSGPPELAG</sequence>
<dbReference type="EMBL" id="ML993869">
    <property type="protein sequence ID" value="KAF2204761.1"/>
    <property type="molecule type" value="Genomic_DNA"/>
</dbReference>
<evidence type="ECO:0000313" key="1">
    <source>
        <dbReference type="EMBL" id="KAF2204761.1"/>
    </source>
</evidence>
<organism evidence="1 2">
    <name type="scientific">Delitschia confertaspora ATCC 74209</name>
    <dbReference type="NCBI Taxonomy" id="1513339"/>
    <lineage>
        <taxon>Eukaryota</taxon>
        <taxon>Fungi</taxon>
        <taxon>Dikarya</taxon>
        <taxon>Ascomycota</taxon>
        <taxon>Pezizomycotina</taxon>
        <taxon>Dothideomycetes</taxon>
        <taxon>Pleosporomycetidae</taxon>
        <taxon>Pleosporales</taxon>
        <taxon>Delitschiaceae</taxon>
        <taxon>Delitschia</taxon>
    </lineage>
</organism>
<dbReference type="Proteomes" id="UP000799536">
    <property type="component" value="Unassembled WGS sequence"/>
</dbReference>
<dbReference type="AlphaFoldDB" id="A0A9P4JUU7"/>
<protein>
    <submittedName>
        <fullName evidence="1">Uncharacterized protein</fullName>
    </submittedName>
</protein>